<reference evidence="2 3" key="1">
    <citation type="submission" date="2017-07" db="EMBL/GenBank/DDBJ databases">
        <title>The new phylogeny of genus Mycobacterium.</title>
        <authorList>
            <person name="Tortoli E."/>
            <person name="Trovato A."/>
            <person name="Cirillo D.M."/>
        </authorList>
    </citation>
    <scope>NUCLEOTIDE SEQUENCE [LARGE SCALE GENOMIC DNA]</scope>
    <source>
        <strain evidence="2 3">ATCC 33027</strain>
    </source>
</reference>
<dbReference type="EMBL" id="NOZR01000022">
    <property type="protein sequence ID" value="OYN76382.1"/>
    <property type="molecule type" value="Genomic_DNA"/>
</dbReference>
<dbReference type="InterPro" id="IPR029063">
    <property type="entry name" value="SAM-dependent_MTases_sf"/>
</dbReference>
<dbReference type="SUPFAM" id="SSF53335">
    <property type="entry name" value="S-adenosyl-L-methionine-dependent methyltransferases"/>
    <property type="match status" value="1"/>
</dbReference>
<sequence>MEQSTPGTSGIEHMPRGGYNASWLNRHLQTDVLEYTDRYDVPDELKQRVIDSLDHLGSVRGLHEKNAHMALSLVSGIDAPRILELGAGHGRLSEQIVQMHRSAQVTVSDLDPTSVHNIAGGVLGANTRVRTKVIDASAISEPDDSYDLVVFASSFHHLPPKVASRAIAEATRVGRKFLVIDIKRPSAIPLALISAGALLIGALTSPRSKARAFIHDGRISWLRSYNRAAFTSLGTAADPAMVAEFLSPSDRLPHNIAVAYSRPTFAVHESESRRS</sequence>
<dbReference type="OrthoDB" id="4125239at2"/>
<organism evidence="2 3">
    <name type="scientific">Mycolicibacterium sphagni</name>
    <dbReference type="NCBI Taxonomy" id="1786"/>
    <lineage>
        <taxon>Bacteria</taxon>
        <taxon>Bacillati</taxon>
        <taxon>Actinomycetota</taxon>
        <taxon>Actinomycetes</taxon>
        <taxon>Mycobacteriales</taxon>
        <taxon>Mycobacteriaceae</taxon>
        <taxon>Mycolicibacterium</taxon>
    </lineage>
</organism>
<keyword evidence="2" id="KW-0808">Transferase</keyword>
<dbReference type="CDD" id="cd02440">
    <property type="entry name" value="AdoMet_MTases"/>
    <property type="match status" value="1"/>
</dbReference>
<dbReference type="AlphaFoldDB" id="A0A255DHG8"/>
<keyword evidence="2" id="KW-0489">Methyltransferase</keyword>
<dbReference type="Proteomes" id="UP000216063">
    <property type="component" value="Unassembled WGS sequence"/>
</dbReference>
<evidence type="ECO:0000259" key="1">
    <source>
        <dbReference type="Pfam" id="PF13649"/>
    </source>
</evidence>
<gene>
    <name evidence="2" type="ORF">CG716_22490</name>
</gene>
<proteinExistence type="predicted"/>
<protein>
    <submittedName>
        <fullName evidence="2">SAM-dependent methyltransferase</fullName>
    </submittedName>
</protein>
<dbReference type="RefSeq" id="WP_094483328.1">
    <property type="nucleotide sequence ID" value="NZ_NOZR01000022.1"/>
</dbReference>
<dbReference type="InterPro" id="IPR041698">
    <property type="entry name" value="Methyltransf_25"/>
</dbReference>
<dbReference type="GO" id="GO:0008168">
    <property type="term" value="F:methyltransferase activity"/>
    <property type="evidence" value="ECO:0007669"/>
    <property type="project" value="UniProtKB-KW"/>
</dbReference>
<keyword evidence="3" id="KW-1185">Reference proteome</keyword>
<feature type="domain" description="Methyltransferase" evidence="1">
    <location>
        <begin position="82"/>
        <end position="173"/>
    </location>
</feature>
<evidence type="ECO:0000313" key="2">
    <source>
        <dbReference type="EMBL" id="OYN76382.1"/>
    </source>
</evidence>
<evidence type="ECO:0000313" key="3">
    <source>
        <dbReference type="Proteomes" id="UP000216063"/>
    </source>
</evidence>
<dbReference type="Gene3D" id="3.40.50.150">
    <property type="entry name" value="Vaccinia Virus protein VP39"/>
    <property type="match status" value="1"/>
</dbReference>
<dbReference type="Pfam" id="PF13649">
    <property type="entry name" value="Methyltransf_25"/>
    <property type="match status" value="1"/>
</dbReference>
<comment type="caution">
    <text evidence="2">The sequence shown here is derived from an EMBL/GenBank/DDBJ whole genome shotgun (WGS) entry which is preliminary data.</text>
</comment>
<dbReference type="GO" id="GO:0032259">
    <property type="term" value="P:methylation"/>
    <property type="evidence" value="ECO:0007669"/>
    <property type="project" value="UniProtKB-KW"/>
</dbReference>
<name>A0A255DHG8_9MYCO</name>
<accession>A0A255DHG8</accession>